<comment type="caution">
    <text evidence="2">The sequence shown here is derived from an EMBL/GenBank/DDBJ whole genome shotgun (WGS) entry which is preliminary data.</text>
</comment>
<gene>
    <name evidence="2" type="ORF">N0F65_001982</name>
</gene>
<proteinExistence type="predicted"/>
<evidence type="ECO:0000256" key="1">
    <source>
        <dbReference type="SAM" id="MobiDB-lite"/>
    </source>
</evidence>
<evidence type="ECO:0008006" key="4">
    <source>
        <dbReference type="Google" id="ProtNLM"/>
    </source>
</evidence>
<organism evidence="2 3">
    <name type="scientific">Lagenidium giganteum</name>
    <dbReference type="NCBI Taxonomy" id="4803"/>
    <lineage>
        <taxon>Eukaryota</taxon>
        <taxon>Sar</taxon>
        <taxon>Stramenopiles</taxon>
        <taxon>Oomycota</taxon>
        <taxon>Peronosporomycetes</taxon>
        <taxon>Pythiales</taxon>
        <taxon>Pythiaceae</taxon>
    </lineage>
</organism>
<reference evidence="2" key="2">
    <citation type="journal article" date="2023" name="Microbiol Resour">
        <title>Decontamination and Annotation of the Draft Genome Sequence of the Oomycete Lagenidium giganteum ARSEF 373.</title>
        <authorList>
            <person name="Morgan W.R."/>
            <person name="Tartar A."/>
        </authorList>
    </citation>
    <scope>NUCLEOTIDE SEQUENCE</scope>
    <source>
        <strain evidence="2">ARSEF 373</strain>
    </source>
</reference>
<dbReference type="Proteomes" id="UP001146120">
    <property type="component" value="Unassembled WGS sequence"/>
</dbReference>
<feature type="compositionally biased region" description="Basic and acidic residues" evidence="1">
    <location>
        <begin position="196"/>
        <end position="209"/>
    </location>
</feature>
<accession>A0AAV2Z1R4</accession>
<feature type="region of interest" description="Disordered" evidence="1">
    <location>
        <begin position="49"/>
        <end position="78"/>
    </location>
</feature>
<dbReference type="EMBL" id="DAKRPA010000072">
    <property type="protein sequence ID" value="DAZ99978.1"/>
    <property type="molecule type" value="Genomic_DNA"/>
</dbReference>
<dbReference type="AlphaFoldDB" id="A0AAV2Z1R4"/>
<protein>
    <recommendedName>
        <fullName evidence="4">Ribosome biogenesis protein NOP53</fullName>
    </recommendedName>
</protein>
<keyword evidence="3" id="KW-1185">Reference proteome</keyword>
<evidence type="ECO:0000313" key="3">
    <source>
        <dbReference type="Proteomes" id="UP001146120"/>
    </source>
</evidence>
<reference evidence="2" key="1">
    <citation type="submission" date="2022-11" db="EMBL/GenBank/DDBJ databases">
        <authorList>
            <person name="Morgan W.R."/>
            <person name="Tartar A."/>
        </authorList>
    </citation>
    <scope>NUCLEOTIDE SEQUENCE</scope>
    <source>
        <strain evidence="2">ARSEF 373</strain>
    </source>
</reference>
<name>A0AAV2Z1R4_9STRA</name>
<evidence type="ECO:0000313" key="2">
    <source>
        <dbReference type="EMBL" id="DAZ99978.1"/>
    </source>
</evidence>
<feature type="region of interest" description="Disordered" evidence="1">
    <location>
        <begin position="131"/>
        <end position="150"/>
    </location>
</feature>
<feature type="region of interest" description="Disordered" evidence="1">
    <location>
        <begin position="185"/>
        <end position="209"/>
    </location>
</feature>
<sequence>MFMGEPSPQKPGSAWKRPAQVKPIEANGRLLRPTKAYLAGKTTKYVAADKENLPPVAPKAPAPRKNGRLTVPKSPAFQPRVRKQNKRFLSMTSKELLEIAELRKRVEQDKRRTKRYHEMIQGICRPAKLAPTEEDGVEANHESKQDSSSFLQAVQSSGIMGLPAIRQKKLTTPIGFDLNIDKRALKRKSTSALPRTTEEGDRSAKRPRK</sequence>